<dbReference type="GeneID" id="26638052"/>
<dbReference type="Proteomes" id="UP000030739">
    <property type="component" value="Segment"/>
</dbReference>
<organism evidence="1 2">
    <name type="scientific">Pectobacterium bacteriophage PM2</name>
    <dbReference type="NCBI Taxonomy" id="1429794"/>
    <lineage>
        <taxon>Viruses</taxon>
        <taxon>Duplodnaviria</taxon>
        <taxon>Heunggongvirae</taxon>
        <taxon>Uroviricota</taxon>
        <taxon>Caudoviricetes</taxon>
        <taxon>Pantevenvirales</taxon>
        <taxon>Straboviridae</taxon>
        <taxon>Tevenvirinae</taxon>
        <taxon>Mosugukvirus</taxon>
        <taxon>Mosugukvirus pm2</taxon>
    </lineage>
</organism>
<evidence type="ECO:0000313" key="1">
    <source>
        <dbReference type="EMBL" id="AHY25121.1"/>
    </source>
</evidence>
<evidence type="ECO:0000313" key="2">
    <source>
        <dbReference type="Proteomes" id="UP000030739"/>
    </source>
</evidence>
<gene>
    <name evidence="1" type="ORF">PM2_159</name>
</gene>
<dbReference type="KEGG" id="vg:26638052"/>
<name>A0A0A0Q0H6_9CAUD</name>
<accession>A0A0A0Q0H6</accession>
<dbReference type="EMBL" id="KF835987">
    <property type="protein sequence ID" value="AHY25121.1"/>
    <property type="molecule type" value="Genomic_DNA"/>
</dbReference>
<protein>
    <submittedName>
        <fullName evidence="1">Uncharacterized protein</fullName>
    </submittedName>
</protein>
<keyword evidence="2" id="KW-1185">Reference proteome</keyword>
<sequence length="123" mass="14158">MSIAIFSSNTMYPETDNNSFVCHVANLDQAEKVFDSLGYKYKSAVDIKTRKTLLREKAYDKFYVFAGDNYYPSGGFNDFLSKHPNIIAARQAVLEYLKSEGEYSSGLWWHIYDINSNKIVERS</sequence>
<reference evidence="1 2" key="1">
    <citation type="journal article" date="2015" name="Plant Pathol. J.">
        <title>Isolation and Genomic Characterization of the T4-Like Bacteriophage PM2 Infecting Pectobacterium carotovorum subsp. carotovorum.</title>
        <authorList>
            <person name="Lim J.A."/>
            <person name="Lee D.H."/>
            <person name="Heu S."/>
        </authorList>
    </citation>
    <scope>NUCLEOTIDE SEQUENCE [LARGE SCALE GENOMIC DNA]</scope>
</reference>
<dbReference type="OrthoDB" id="13265at10239"/>
<dbReference type="RefSeq" id="YP_009211580.1">
    <property type="nucleotide sequence ID" value="NC_028940.1"/>
</dbReference>
<proteinExistence type="predicted"/>